<name>A0A916TJF6_9ACTN</name>
<comment type="catalytic activity">
    <reaction evidence="1 4 5">
        <text>[protein]-peptidylproline (omega=180) = [protein]-peptidylproline (omega=0)</text>
        <dbReference type="Rhea" id="RHEA:16237"/>
        <dbReference type="Rhea" id="RHEA-COMP:10747"/>
        <dbReference type="Rhea" id="RHEA-COMP:10748"/>
        <dbReference type="ChEBI" id="CHEBI:83833"/>
        <dbReference type="ChEBI" id="CHEBI:83834"/>
        <dbReference type="EC" id="5.2.1.8"/>
    </reaction>
</comment>
<dbReference type="EMBL" id="BMGC01000066">
    <property type="protein sequence ID" value="GGB48133.1"/>
    <property type="molecule type" value="Genomic_DNA"/>
</dbReference>
<evidence type="ECO:0000313" key="7">
    <source>
        <dbReference type="EMBL" id="GGB48133.1"/>
    </source>
</evidence>
<dbReference type="PROSITE" id="PS50059">
    <property type="entry name" value="FKBP_PPIASE"/>
    <property type="match status" value="1"/>
</dbReference>
<dbReference type="Proteomes" id="UP000621454">
    <property type="component" value="Unassembled WGS sequence"/>
</dbReference>
<keyword evidence="8" id="KW-1185">Reference proteome</keyword>
<dbReference type="InterPro" id="IPR001179">
    <property type="entry name" value="PPIase_FKBP_dom"/>
</dbReference>
<dbReference type="EC" id="5.2.1.8" evidence="5"/>
<evidence type="ECO:0000256" key="1">
    <source>
        <dbReference type="ARBA" id="ARBA00000971"/>
    </source>
</evidence>
<feature type="domain" description="PPIase FKBP-type" evidence="6">
    <location>
        <begin position="20"/>
        <end position="107"/>
    </location>
</feature>
<dbReference type="Gene3D" id="3.10.50.40">
    <property type="match status" value="1"/>
</dbReference>
<protein>
    <recommendedName>
        <fullName evidence="5">Peptidyl-prolyl cis-trans isomerase</fullName>
        <ecNumber evidence="5">5.2.1.8</ecNumber>
    </recommendedName>
</protein>
<evidence type="ECO:0000256" key="3">
    <source>
        <dbReference type="ARBA" id="ARBA00023235"/>
    </source>
</evidence>
<dbReference type="InterPro" id="IPR046357">
    <property type="entry name" value="PPIase_dom_sf"/>
</dbReference>
<reference evidence="7" key="2">
    <citation type="submission" date="2020-09" db="EMBL/GenBank/DDBJ databases">
        <authorList>
            <person name="Sun Q."/>
            <person name="Zhou Y."/>
        </authorList>
    </citation>
    <scope>NUCLEOTIDE SEQUENCE</scope>
    <source>
        <strain evidence="7">CGMCC 1.12827</strain>
    </source>
</reference>
<dbReference type="AlphaFoldDB" id="A0A916TJF6"/>
<dbReference type="GO" id="GO:0003755">
    <property type="term" value="F:peptidyl-prolyl cis-trans isomerase activity"/>
    <property type="evidence" value="ECO:0007669"/>
    <property type="project" value="UniProtKB-UniRule"/>
</dbReference>
<evidence type="ECO:0000256" key="2">
    <source>
        <dbReference type="ARBA" id="ARBA00023110"/>
    </source>
</evidence>
<evidence type="ECO:0000313" key="8">
    <source>
        <dbReference type="Proteomes" id="UP000621454"/>
    </source>
</evidence>
<proteinExistence type="inferred from homology"/>
<evidence type="ECO:0000256" key="4">
    <source>
        <dbReference type="PROSITE-ProRule" id="PRU00277"/>
    </source>
</evidence>
<keyword evidence="2 4" id="KW-0697">Rotamase</keyword>
<sequence>MSDTQVKTLTTGSGDTVSDSATVSVCYVGVDGRTGKMFDSAYQRGVAAQFPLQGVVAGFRKAIAGQKVGSNVGVAMTSADGYPEGNPEAGINKGDTLIFAITILDAQ</sequence>
<evidence type="ECO:0000256" key="5">
    <source>
        <dbReference type="RuleBase" id="RU003915"/>
    </source>
</evidence>
<dbReference type="SUPFAM" id="SSF54534">
    <property type="entry name" value="FKBP-like"/>
    <property type="match status" value="1"/>
</dbReference>
<evidence type="ECO:0000259" key="6">
    <source>
        <dbReference type="PROSITE" id="PS50059"/>
    </source>
</evidence>
<comment type="caution">
    <text evidence="7">The sequence shown here is derived from an EMBL/GenBank/DDBJ whole genome shotgun (WGS) entry which is preliminary data.</text>
</comment>
<dbReference type="Pfam" id="PF00254">
    <property type="entry name" value="FKBP_C"/>
    <property type="match status" value="1"/>
</dbReference>
<accession>A0A916TJF6</accession>
<keyword evidence="3 4" id="KW-0413">Isomerase</keyword>
<reference evidence="7" key="1">
    <citation type="journal article" date="2014" name="Int. J. Syst. Evol. Microbiol.">
        <title>Complete genome sequence of Corynebacterium casei LMG S-19264T (=DSM 44701T), isolated from a smear-ripened cheese.</title>
        <authorList>
            <consortium name="US DOE Joint Genome Institute (JGI-PGF)"/>
            <person name="Walter F."/>
            <person name="Albersmeier A."/>
            <person name="Kalinowski J."/>
            <person name="Ruckert C."/>
        </authorList>
    </citation>
    <scope>NUCLEOTIDE SEQUENCE</scope>
    <source>
        <strain evidence="7">CGMCC 1.12827</strain>
    </source>
</reference>
<organism evidence="7 8">
    <name type="scientific">Gordonia jinhuaensis</name>
    <dbReference type="NCBI Taxonomy" id="1517702"/>
    <lineage>
        <taxon>Bacteria</taxon>
        <taxon>Bacillati</taxon>
        <taxon>Actinomycetota</taxon>
        <taxon>Actinomycetes</taxon>
        <taxon>Mycobacteriales</taxon>
        <taxon>Gordoniaceae</taxon>
        <taxon>Gordonia</taxon>
    </lineage>
</organism>
<gene>
    <name evidence="7" type="ORF">GCM10011489_39090</name>
</gene>
<comment type="similarity">
    <text evidence="5">Belongs to the FKBP-type PPIase family.</text>
</comment>